<dbReference type="CDD" id="cd03469">
    <property type="entry name" value="Rieske_RO_Alpha_N"/>
    <property type="match status" value="1"/>
</dbReference>
<keyword evidence="5" id="KW-0411">Iron-sulfur</keyword>
<dbReference type="PROSITE" id="PS51296">
    <property type="entry name" value="RIESKE"/>
    <property type="match status" value="1"/>
</dbReference>
<protein>
    <submittedName>
        <fullName evidence="8">Aromatic ring-hydroxylating dioxygenase subunit alpha</fullName>
    </submittedName>
</protein>
<dbReference type="Proteomes" id="UP000526501">
    <property type="component" value="Unassembled WGS sequence"/>
</dbReference>
<comment type="caution">
    <text evidence="8">The sequence shown here is derived from an EMBL/GenBank/DDBJ whole genome shotgun (WGS) entry which is preliminary data.</text>
</comment>
<dbReference type="Gene3D" id="2.102.10.10">
    <property type="entry name" value="Rieske [2Fe-2S] iron-sulphur domain"/>
    <property type="match status" value="1"/>
</dbReference>
<sequence>MLITKQAVFKRFWYPIVPMEMLKEGPQPFTLMGESIVLWADNEGAPRAAIDRCCHRMAKLSIGWVDTDGCITCPYHGWRFDGSGQCRSVPQIGDKVPNHQLKIKAYLCEEKYGYAWVCLSDDPISGIPEFEEAGDPDFRQVFEFYETWDCASMRLMENSFDAAHIAFVHKDSFGDINKPVPELGKLYKTENGSFYMLNKNRVDNTKVDRSVTGEDDDVTYRTTRTDYYPPVIRKSKIHYPGGLIHSIVTCATPIADGTMQLCQWVYRNDTEEDVPAEKVVAFDRIVTIEDRHILESCDPDVPIDQSRRAELHMASDRPGMLIRNILMELLKENGEQEVYGDHFIQYETPENIEYRKNEVDPVKMPEETGKPASSPVDKSV</sequence>
<dbReference type="Gene3D" id="3.90.380.10">
    <property type="entry name" value="Naphthalene 1,2-dioxygenase Alpha Subunit, Chain A, domain 1"/>
    <property type="match status" value="1"/>
</dbReference>
<dbReference type="PANTHER" id="PTHR21266">
    <property type="entry name" value="IRON-SULFUR DOMAIN CONTAINING PROTEIN"/>
    <property type="match status" value="1"/>
</dbReference>
<dbReference type="InterPro" id="IPR036922">
    <property type="entry name" value="Rieske_2Fe-2S_sf"/>
</dbReference>
<evidence type="ECO:0000256" key="2">
    <source>
        <dbReference type="ARBA" id="ARBA00022723"/>
    </source>
</evidence>
<dbReference type="SUPFAM" id="SSF50022">
    <property type="entry name" value="ISP domain"/>
    <property type="match status" value="1"/>
</dbReference>
<name>A0A7X1E9Z2_9BACT</name>
<dbReference type="SUPFAM" id="SSF55961">
    <property type="entry name" value="Bet v1-like"/>
    <property type="match status" value="1"/>
</dbReference>
<evidence type="ECO:0000259" key="7">
    <source>
        <dbReference type="PROSITE" id="PS51296"/>
    </source>
</evidence>
<keyword evidence="4" id="KW-0408">Iron</keyword>
<dbReference type="GO" id="GO:0046872">
    <property type="term" value="F:metal ion binding"/>
    <property type="evidence" value="ECO:0007669"/>
    <property type="project" value="UniProtKB-KW"/>
</dbReference>
<keyword evidence="1" id="KW-0001">2Fe-2S</keyword>
<gene>
    <name evidence="8" type="ORF">H5P27_18005</name>
</gene>
<keyword evidence="3" id="KW-0560">Oxidoreductase</keyword>
<dbReference type="GO" id="GO:0051537">
    <property type="term" value="F:2 iron, 2 sulfur cluster binding"/>
    <property type="evidence" value="ECO:0007669"/>
    <property type="project" value="UniProtKB-KW"/>
</dbReference>
<dbReference type="Pfam" id="PF19112">
    <property type="entry name" value="VanA_C"/>
    <property type="match status" value="1"/>
</dbReference>
<dbReference type="RefSeq" id="WP_185661816.1">
    <property type="nucleotide sequence ID" value="NZ_CAWPOO010000013.1"/>
</dbReference>
<reference evidence="8 9" key="1">
    <citation type="submission" date="2020-07" db="EMBL/GenBank/DDBJ databases">
        <authorList>
            <person name="Feng X."/>
        </authorList>
    </citation>
    <scope>NUCLEOTIDE SEQUENCE [LARGE SCALE GENOMIC DNA]</scope>
    <source>
        <strain evidence="8 9">JCM23202</strain>
    </source>
</reference>
<dbReference type="PANTHER" id="PTHR21266:SF60">
    <property type="entry name" value="3-KETOSTEROID-9-ALPHA-MONOOXYGENASE, OXYGENASE COMPONENT"/>
    <property type="match status" value="1"/>
</dbReference>
<dbReference type="Pfam" id="PF00355">
    <property type="entry name" value="Rieske"/>
    <property type="match status" value="1"/>
</dbReference>
<feature type="domain" description="Rieske" evidence="7">
    <location>
        <begin position="13"/>
        <end position="117"/>
    </location>
</feature>
<dbReference type="GO" id="GO:0051213">
    <property type="term" value="F:dioxygenase activity"/>
    <property type="evidence" value="ECO:0007669"/>
    <property type="project" value="UniProtKB-KW"/>
</dbReference>
<proteinExistence type="predicted"/>
<keyword evidence="9" id="KW-1185">Reference proteome</keyword>
<evidence type="ECO:0000256" key="6">
    <source>
        <dbReference type="SAM" id="MobiDB-lite"/>
    </source>
</evidence>
<feature type="compositionally biased region" description="Basic and acidic residues" evidence="6">
    <location>
        <begin position="354"/>
        <end position="369"/>
    </location>
</feature>
<evidence type="ECO:0000313" key="9">
    <source>
        <dbReference type="Proteomes" id="UP000526501"/>
    </source>
</evidence>
<evidence type="ECO:0000256" key="5">
    <source>
        <dbReference type="ARBA" id="ARBA00023014"/>
    </source>
</evidence>
<dbReference type="InterPro" id="IPR017941">
    <property type="entry name" value="Rieske_2Fe-2S"/>
</dbReference>
<organism evidence="8 9">
    <name type="scientific">Pelagicoccus albus</name>
    <dbReference type="NCBI Taxonomy" id="415222"/>
    <lineage>
        <taxon>Bacteria</taxon>
        <taxon>Pseudomonadati</taxon>
        <taxon>Verrucomicrobiota</taxon>
        <taxon>Opitutia</taxon>
        <taxon>Puniceicoccales</taxon>
        <taxon>Pelagicoccaceae</taxon>
        <taxon>Pelagicoccus</taxon>
    </lineage>
</organism>
<evidence type="ECO:0000256" key="3">
    <source>
        <dbReference type="ARBA" id="ARBA00023002"/>
    </source>
</evidence>
<evidence type="ECO:0000256" key="1">
    <source>
        <dbReference type="ARBA" id="ARBA00022714"/>
    </source>
</evidence>
<dbReference type="InterPro" id="IPR044043">
    <property type="entry name" value="VanA_C_cat"/>
</dbReference>
<dbReference type="AlphaFoldDB" id="A0A7X1E9Z2"/>
<evidence type="ECO:0000313" key="8">
    <source>
        <dbReference type="EMBL" id="MBC2607954.1"/>
    </source>
</evidence>
<keyword evidence="2" id="KW-0479">Metal-binding</keyword>
<feature type="region of interest" description="Disordered" evidence="6">
    <location>
        <begin position="354"/>
        <end position="380"/>
    </location>
</feature>
<evidence type="ECO:0000256" key="4">
    <source>
        <dbReference type="ARBA" id="ARBA00023004"/>
    </source>
</evidence>
<dbReference type="InterPro" id="IPR050584">
    <property type="entry name" value="Cholesterol_7-desaturase"/>
</dbReference>
<dbReference type="EMBL" id="JACHVC010000013">
    <property type="protein sequence ID" value="MBC2607954.1"/>
    <property type="molecule type" value="Genomic_DNA"/>
</dbReference>
<accession>A0A7X1E9Z2</accession>
<keyword evidence="8" id="KW-0223">Dioxygenase</keyword>